<evidence type="ECO:0000313" key="2">
    <source>
        <dbReference type="Proteomes" id="UP000315003"/>
    </source>
</evidence>
<reference evidence="1 2" key="1">
    <citation type="submission" date="2019-02" db="EMBL/GenBank/DDBJ databases">
        <title>Deep-cultivation of Planctomycetes and their phenomic and genomic characterization uncovers novel biology.</title>
        <authorList>
            <person name="Wiegand S."/>
            <person name="Jogler M."/>
            <person name="Boedeker C."/>
            <person name="Pinto D."/>
            <person name="Vollmers J."/>
            <person name="Rivas-Marin E."/>
            <person name="Kohn T."/>
            <person name="Peeters S.H."/>
            <person name="Heuer A."/>
            <person name="Rast P."/>
            <person name="Oberbeckmann S."/>
            <person name="Bunk B."/>
            <person name="Jeske O."/>
            <person name="Meyerdierks A."/>
            <person name="Storesund J.E."/>
            <person name="Kallscheuer N."/>
            <person name="Luecker S."/>
            <person name="Lage O.M."/>
            <person name="Pohl T."/>
            <person name="Merkel B.J."/>
            <person name="Hornburger P."/>
            <person name="Mueller R.-W."/>
            <person name="Bruemmer F."/>
            <person name="Labrenz M."/>
            <person name="Spormann A.M."/>
            <person name="Op den Camp H."/>
            <person name="Overmann J."/>
            <person name="Amann R."/>
            <person name="Jetten M.S.M."/>
            <person name="Mascher T."/>
            <person name="Medema M.H."/>
            <person name="Devos D.P."/>
            <person name="Kaster A.-K."/>
            <person name="Ovreas L."/>
            <person name="Rohde M."/>
            <person name="Galperin M.Y."/>
            <person name="Jogler C."/>
        </authorList>
    </citation>
    <scope>NUCLEOTIDE SEQUENCE [LARGE SCALE GENOMIC DNA]</scope>
    <source>
        <strain evidence="1 2">SV_7m_r</strain>
    </source>
</reference>
<dbReference type="OrthoDB" id="3399356at2"/>
<keyword evidence="2" id="KW-1185">Reference proteome</keyword>
<proteinExistence type="predicted"/>
<gene>
    <name evidence="1" type="ORF">SV7mr_26600</name>
</gene>
<evidence type="ECO:0000313" key="1">
    <source>
        <dbReference type="EMBL" id="QDT60143.1"/>
    </source>
</evidence>
<name>A0A517SVN0_9BACT</name>
<dbReference type="Proteomes" id="UP000315003">
    <property type="component" value="Chromosome"/>
</dbReference>
<sequence>MDLRLELQPPIIDQDLAARLAVLAAKIDGARPGECGEWLAEFNDLAGTSIPFEHFQGIYDGEEYIDWARRVLRVQQTVPAADVTREELIEVVRRAMSVSGYAEYEAYMGILDANVPRRHASTLLFFPPDYGAPTNSFSVGPLMGNYAPTPEQIVDWALQPDPNNAKR</sequence>
<dbReference type="EMBL" id="CP036272">
    <property type="protein sequence ID" value="QDT60143.1"/>
    <property type="molecule type" value="Genomic_DNA"/>
</dbReference>
<dbReference type="AlphaFoldDB" id="A0A517SVN0"/>
<accession>A0A517SVN0</accession>
<protein>
    <submittedName>
        <fullName evidence="1">Uncharacterized protein</fullName>
    </submittedName>
</protein>
<organism evidence="1 2">
    <name type="scientific">Stieleria bergensis</name>
    <dbReference type="NCBI Taxonomy" id="2528025"/>
    <lineage>
        <taxon>Bacteria</taxon>
        <taxon>Pseudomonadati</taxon>
        <taxon>Planctomycetota</taxon>
        <taxon>Planctomycetia</taxon>
        <taxon>Pirellulales</taxon>
        <taxon>Pirellulaceae</taxon>
        <taxon>Stieleria</taxon>
    </lineage>
</organism>
<dbReference type="RefSeq" id="WP_145272456.1">
    <property type="nucleotide sequence ID" value="NZ_CP036272.1"/>
</dbReference>